<evidence type="ECO:0000313" key="1">
    <source>
        <dbReference type="EMBL" id="KWZ77603.1"/>
    </source>
</evidence>
<proteinExistence type="predicted"/>
<gene>
    <name evidence="1" type="ORF">HMPREF3200_01257</name>
</gene>
<keyword evidence="2" id="KW-1185">Reference proteome</keyword>
<accession>A0A133KDH0</accession>
<name>A0A133KDH0_9FIRM</name>
<reference evidence="2" key="1">
    <citation type="submission" date="2016-01" db="EMBL/GenBank/DDBJ databases">
        <authorList>
            <person name="Mitreva M."/>
            <person name="Pepin K.H."/>
            <person name="Mihindukulasuriya K.A."/>
            <person name="Fulton R."/>
            <person name="Fronick C."/>
            <person name="O'Laughlin M."/>
            <person name="Miner T."/>
            <person name="Herter B."/>
            <person name="Rosa B.A."/>
            <person name="Cordes M."/>
            <person name="Tomlinson C."/>
            <person name="Wollam A."/>
            <person name="Palsikar V.B."/>
            <person name="Mardis E.R."/>
            <person name="Wilson R.K."/>
        </authorList>
    </citation>
    <scope>NUCLEOTIDE SEQUENCE [LARGE SCALE GENOMIC DNA]</scope>
    <source>
        <strain evidence="2">MJR8151</strain>
    </source>
</reference>
<organism evidence="1 2">
    <name type="scientific">Anaerococcus tetradius</name>
    <dbReference type="NCBI Taxonomy" id="33036"/>
    <lineage>
        <taxon>Bacteria</taxon>
        <taxon>Bacillati</taxon>
        <taxon>Bacillota</taxon>
        <taxon>Tissierellia</taxon>
        <taxon>Tissierellales</taxon>
        <taxon>Peptoniphilaceae</taxon>
        <taxon>Anaerococcus</taxon>
    </lineage>
</organism>
<dbReference type="EMBL" id="LRPM01000047">
    <property type="protein sequence ID" value="KWZ77603.1"/>
    <property type="molecule type" value="Genomic_DNA"/>
</dbReference>
<protein>
    <submittedName>
        <fullName evidence="1">Uncharacterized protein</fullName>
    </submittedName>
</protein>
<evidence type="ECO:0000313" key="2">
    <source>
        <dbReference type="Proteomes" id="UP000070383"/>
    </source>
</evidence>
<dbReference type="STRING" id="33036.HMPREF3200_01257"/>
<sequence length="46" mass="5495">MRQGKLIIKIYNLQIIVACKNILLSYNYLVMFLGTHYKKYQGEKNE</sequence>
<dbReference type="AlphaFoldDB" id="A0A133KDH0"/>
<dbReference type="Proteomes" id="UP000070383">
    <property type="component" value="Unassembled WGS sequence"/>
</dbReference>
<dbReference type="PATRIC" id="fig|33036.3.peg.1245"/>
<comment type="caution">
    <text evidence="1">The sequence shown here is derived from an EMBL/GenBank/DDBJ whole genome shotgun (WGS) entry which is preliminary data.</text>
</comment>